<dbReference type="Proteomes" id="UP001464891">
    <property type="component" value="Unassembled WGS sequence"/>
</dbReference>
<dbReference type="RefSeq" id="WP_190431340.1">
    <property type="nucleotide sequence ID" value="NZ_JAMPKM010000001.1"/>
</dbReference>
<comment type="caution">
    <text evidence="1">The sequence shown here is derived from an EMBL/GenBank/DDBJ whole genome shotgun (WGS) entry which is preliminary data.</text>
</comment>
<evidence type="ECO:0000313" key="2">
    <source>
        <dbReference type="Proteomes" id="UP001464891"/>
    </source>
</evidence>
<accession>A0ABV0J1Z9</accession>
<organism evidence="1 2">
    <name type="scientific">Trichocoleus desertorum GB2-A4</name>
    <dbReference type="NCBI Taxonomy" id="2933944"/>
    <lineage>
        <taxon>Bacteria</taxon>
        <taxon>Bacillati</taxon>
        <taxon>Cyanobacteriota</taxon>
        <taxon>Cyanophyceae</taxon>
        <taxon>Leptolyngbyales</taxon>
        <taxon>Trichocoleusaceae</taxon>
        <taxon>Trichocoleus</taxon>
    </lineage>
</organism>
<keyword evidence="2" id="KW-1185">Reference proteome</keyword>
<dbReference type="EMBL" id="JAMPKM010000001">
    <property type="protein sequence ID" value="MEP0815804.1"/>
    <property type="molecule type" value="Genomic_DNA"/>
</dbReference>
<protein>
    <submittedName>
        <fullName evidence="1">Uncharacterized protein</fullName>
    </submittedName>
</protein>
<gene>
    <name evidence="1" type="ORF">NC998_01700</name>
</gene>
<sequence>MNMSFPFWQFLNQPVFSSSHKVILNPQRFWHVHKVEVLERCWSRAYEPEGRR</sequence>
<name>A0ABV0J1Z9_9CYAN</name>
<proteinExistence type="predicted"/>
<evidence type="ECO:0000313" key="1">
    <source>
        <dbReference type="EMBL" id="MEP0815804.1"/>
    </source>
</evidence>
<reference evidence="1 2" key="1">
    <citation type="submission" date="2022-04" db="EMBL/GenBank/DDBJ databases">
        <title>Positive selection, recombination, and allopatry shape intraspecific diversity of widespread and dominant cyanobacteria.</title>
        <authorList>
            <person name="Wei J."/>
            <person name="Shu W."/>
            <person name="Hu C."/>
        </authorList>
    </citation>
    <scope>NUCLEOTIDE SEQUENCE [LARGE SCALE GENOMIC DNA]</scope>
    <source>
        <strain evidence="1 2">GB2-A4</strain>
    </source>
</reference>